<dbReference type="STRING" id="394193.SAMN04489732_10654"/>
<evidence type="ECO:0000259" key="1">
    <source>
        <dbReference type="SMART" id="SM00849"/>
    </source>
</evidence>
<dbReference type="Proteomes" id="UP000198582">
    <property type="component" value="Unassembled WGS sequence"/>
</dbReference>
<dbReference type="OrthoDB" id="9800940at2"/>
<dbReference type="GO" id="GO:0042781">
    <property type="term" value="F:3'-tRNA processing endoribonuclease activity"/>
    <property type="evidence" value="ECO:0007669"/>
    <property type="project" value="TreeGrafter"/>
</dbReference>
<evidence type="ECO:0000313" key="3">
    <source>
        <dbReference type="Proteomes" id="UP000198582"/>
    </source>
</evidence>
<organism evidence="2 3">
    <name type="scientific">Amycolatopsis saalfeldensis</name>
    <dbReference type="NCBI Taxonomy" id="394193"/>
    <lineage>
        <taxon>Bacteria</taxon>
        <taxon>Bacillati</taxon>
        <taxon>Actinomycetota</taxon>
        <taxon>Actinomycetes</taxon>
        <taxon>Pseudonocardiales</taxon>
        <taxon>Pseudonocardiaceae</taxon>
        <taxon>Amycolatopsis</taxon>
    </lineage>
</organism>
<reference evidence="2 3" key="1">
    <citation type="submission" date="2016-10" db="EMBL/GenBank/DDBJ databases">
        <authorList>
            <person name="de Groot N.N."/>
        </authorList>
    </citation>
    <scope>NUCLEOTIDE SEQUENCE [LARGE SCALE GENOMIC DNA]</scope>
    <source>
        <strain evidence="2 3">DSM 44993</strain>
    </source>
</reference>
<protein>
    <submittedName>
        <fullName evidence="2">Ribonuclease BN, tRNA processing enzyme</fullName>
    </submittedName>
</protein>
<feature type="domain" description="Metallo-beta-lactamase" evidence="1">
    <location>
        <begin position="20"/>
        <end position="212"/>
    </location>
</feature>
<accession>A0A1H8WYD6</accession>
<dbReference type="CDD" id="cd07716">
    <property type="entry name" value="RNaseZ_short-form-like_MBL-fold"/>
    <property type="match status" value="1"/>
</dbReference>
<gene>
    <name evidence="2" type="ORF">SAMN04489732_10654</name>
</gene>
<dbReference type="RefSeq" id="WP_091617589.1">
    <property type="nucleotide sequence ID" value="NZ_FOEF01000006.1"/>
</dbReference>
<dbReference type="PANTHER" id="PTHR46018:SF4">
    <property type="entry name" value="METALLO-HYDROLASE YHFI-RELATED"/>
    <property type="match status" value="1"/>
</dbReference>
<evidence type="ECO:0000313" key="2">
    <source>
        <dbReference type="EMBL" id="SEP32629.1"/>
    </source>
</evidence>
<dbReference type="InterPro" id="IPR036866">
    <property type="entry name" value="RibonucZ/Hydroxyglut_hydro"/>
</dbReference>
<proteinExistence type="predicted"/>
<name>A0A1H8WYD6_9PSEU</name>
<dbReference type="SMART" id="SM00849">
    <property type="entry name" value="Lactamase_B"/>
    <property type="match status" value="1"/>
</dbReference>
<sequence length="245" mass="25444">MAFTVTVLGSATPYPRPDNPCSGYLLRHGATKIWLDAGPGTLAALQEHTAPDGLDAIWISHLHADHVADLLPAVYALLFADLPPCKPIPLYGPPGTGARLSAFLSNTGRAPIEQAFAVHELHDGHRARVGDLELTSVAVAHGFPAFGLRATDGTRTLAYSGDTGPCDALTKLADGADLFLCEADSDEPSAVHLTPAEAGRAATGAARLLLTHVGHTITARDAVTQAAEHFPGPVAYAAPRAVFGV</sequence>
<dbReference type="EMBL" id="FOEF01000006">
    <property type="protein sequence ID" value="SEP32629.1"/>
    <property type="molecule type" value="Genomic_DNA"/>
</dbReference>
<dbReference type="PANTHER" id="PTHR46018">
    <property type="entry name" value="ZINC PHOSPHODIESTERASE ELAC PROTEIN 1"/>
    <property type="match status" value="1"/>
</dbReference>
<dbReference type="Gene3D" id="3.60.15.10">
    <property type="entry name" value="Ribonuclease Z/Hydroxyacylglutathione hydrolase-like"/>
    <property type="match status" value="1"/>
</dbReference>
<dbReference type="AlphaFoldDB" id="A0A1H8WYD6"/>
<dbReference type="SUPFAM" id="SSF56281">
    <property type="entry name" value="Metallo-hydrolase/oxidoreductase"/>
    <property type="match status" value="1"/>
</dbReference>
<dbReference type="Pfam" id="PF12706">
    <property type="entry name" value="Lactamase_B_2"/>
    <property type="match status" value="1"/>
</dbReference>
<keyword evidence="3" id="KW-1185">Reference proteome</keyword>
<dbReference type="InterPro" id="IPR001279">
    <property type="entry name" value="Metallo-B-lactamas"/>
</dbReference>